<reference evidence="6 7" key="1">
    <citation type="submission" date="2019-09" db="EMBL/GenBank/DDBJ databases">
        <title>Bird 10,000 Genomes (B10K) Project - Family phase.</title>
        <authorList>
            <person name="Zhang G."/>
        </authorList>
    </citation>
    <scope>NUCLEOTIDE SEQUENCE [LARGE SCALE GENOMIC DNA]</scope>
    <source>
        <strain evidence="6">B10K-DU-029-49</strain>
        <tissue evidence="6">Liver</tissue>
    </source>
</reference>
<dbReference type="FunFam" id="3.30.505.10:FF:000005">
    <property type="entry name" value="SHC-transforming protein 1 isoform 3"/>
    <property type="match status" value="1"/>
</dbReference>
<dbReference type="FunFam" id="2.30.29.30:FF:000036">
    <property type="entry name" value="SHC-transforming protein 1 isoform 3"/>
    <property type="match status" value="1"/>
</dbReference>
<evidence type="ECO:0000256" key="1">
    <source>
        <dbReference type="ARBA" id="ARBA00022999"/>
    </source>
</evidence>
<dbReference type="CDD" id="cd09925">
    <property type="entry name" value="SH2_SHC"/>
    <property type="match status" value="1"/>
</dbReference>
<dbReference type="Proteomes" id="UP000521322">
    <property type="component" value="Unassembled WGS sequence"/>
</dbReference>
<feature type="non-terminal residue" evidence="6">
    <location>
        <position position="632"/>
    </location>
</feature>
<dbReference type="EMBL" id="VZRN01003159">
    <property type="protein sequence ID" value="NWV79445.1"/>
    <property type="molecule type" value="Genomic_DNA"/>
</dbReference>
<dbReference type="GO" id="GO:0030971">
    <property type="term" value="F:receptor tyrosine kinase binding"/>
    <property type="evidence" value="ECO:0007669"/>
    <property type="project" value="TreeGrafter"/>
</dbReference>
<dbReference type="SUPFAM" id="SSF55550">
    <property type="entry name" value="SH2 domain"/>
    <property type="match status" value="1"/>
</dbReference>
<evidence type="ECO:0000313" key="7">
    <source>
        <dbReference type="Proteomes" id="UP000521322"/>
    </source>
</evidence>
<feature type="compositionally biased region" description="Basic and acidic residues" evidence="3">
    <location>
        <begin position="137"/>
        <end position="146"/>
    </location>
</feature>
<dbReference type="GO" id="GO:0005886">
    <property type="term" value="C:plasma membrane"/>
    <property type="evidence" value="ECO:0007669"/>
    <property type="project" value="TreeGrafter"/>
</dbReference>
<dbReference type="PANTHER" id="PTHR10337:SF4">
    <property type="entry name" value="SHC-TRANSFORMING PROTEIN 3"/>
    <property type="match status" value="1"/>
</dbReference>
<dbReference type="Pfam" id="PF00017">
    <property type="entry name" value="SH2"/>
    <property type="match status" value="1"/>
</dbReference>
<evidence type="ECO:0000259" key="5">
    <source>
        <dbReference type="PROSITE" id="PS50001"/>
    </source>
</evidence>
<dbReference type="InterPro" id="IPR035676">
    <property type="entry name" value="SHC_SH2"/>
</dbReference>
<dbReference type="PANTHER" id="PTHR10337">
    <property type="entry name" value="SHC TRANSFORMING PROTEIN"/>
    <property type="match status" value="1"/>
</dbReference>
<dbReference type="PRINTS" id="PR00629">
    <property type="entry name" value="SHCPIDOMAIN"/>
</dbReference>
<feature type="non-terminal residue" evidence="6">
    <location>
        <position position="1"/>
    </location>
</feature>
<dbReference type="PRINTS" id="PR00401">
    <property type="entry name" value="SH2DOMAIN"/>
</dbReference>
<protein>
    <submittedName>
        <fullName evidence="6">SHC3 protein</fullName>
    </submittedName>
</protein>
<evidence type="ECO:0000313" key="6">
    <source>
        <dbReference type="EMBL" id="NWV79445.1"/>
    </source>
</evidence>
<feature type="domain" description="PID" evidence="4">
    <location>
        <begin position="171"/>
        <end position="337"/>
    </location>
</feature>
<dbReference type="Gene3D" id="2.30.29.30">
    <property type="entry name" value="Pleckstrin-homology domain (PH domain)/Phosphotyrosine-binding domain (PTB)"/>
    <property type="match status" value="1"/>
</dbReference>
<evidence type="ECO:0000256" key="3">
    <source>
        <dbReference type="SAM" id="MobiDB-lite"/>
    </source>
</evidence>
<accession>A0A7K6HUX3</accession>
<keyword evidence="7" id="KW-1185">Reference proteome</keyword>
<dbReference type="Gene3D" id="3.30.505.10">
    <property type="entry name" value="SH2 domain"/>
    <property type="match status" value="1"/>
</dbReference>
<feature type="region of interest" description="Disordered" evidence="3">
    <location>
        <begin position="126"/>
        <end position="152"/>
    </location>
</feature>
<comment type="caution">
    <text evidence="6">The sequence shown here is derived from an EMBL/GenBank/DDBJ whole genome shotgun (WGS) entry which is preliminary data.</text>
</comment>
<feature type="domain" description="SH2" evidence="5">
    <location>
        <begin position="537"/>
        <end position="628"/>
    </location>
</feature>
<gene>
    <name evidence="6" type="primary">Shc3</name>
    <name evidence="6" type="ORF">DASBRO_R10217</name>
</gene>
<evidence type="ECO:0000259" key="4">
    <source>
        <dbReference type="PROSITE" id="PS01179"/>
    </source>
</evidence>
<dbReference type="GO" id="GO:0035556">
    <property type="term" value="P:intracellular signal transduction"/>
    <property type="evidence" value="ECO:0007669"/>
    <property type="project" value="InterPro"/>
</dbReference>
<keyword evidence="1 2" id="KW-0727">SH2 domain</keyword>
<dbReference type="InterPro" id="IPR000980">
    <property type="entry name" value="SH2"/>
</dbReference>
<organism evidence="6 7">
    <name type="scientific">Dasyornis broadbenti</name>
    <name type="common">rufous bristle-bird</name>
    <dbReference type="NCBI Taxonomy" id="243059"/>
    <lineage>
        <taxon>Eukaryota</taxon>
        <taxon>Metazoa</taxon>
        <taxon>Chordata</taxon>
        <taxon>Craniata</taxon>
        <taxon>Vertebrata</taxon>
        <taxon>Euteleostomi</taxon>
        <taxon>Archelosauria</taxon>
        <taxon>Archosauria</taxon>
        <taxon>Dinosauria</taxon>
        <taxon>Saurischia</taxon>
        <taxon>Theropoda</taxon>
        <taxon>Coelurosauria</taxon>
        <taxon>Aves</taxon>
        <taxon>Neognathae</taxon>
        <taxon>Neoaves</taxon>
        <taxon>Telluraves</taxon>
        <taxon>Australaves</taxon>
        <taxon>Passeriformes</taxon>
        <taxon>Meliphagoidea</taxon>
        <taxon>Dasyornithidae</taxon>
        <taxon>Dasyornis</taxon>
    </lineage>
</organism>
<dbReference type="SMART" id="SM00462">
    <property type="entry name" value="PTB"/>
    <property type="match status" value="1"/>
</dbReference>
<dbReference type="AlphaFoldDB" id="A0A7K6HUX3"/>
<dbReference type="PROSITE" id="PS50001">
    <property type="entry name" value="SH2"/>
    <property type="match status" value="1"/>
</dbReference>
<dbReference type="InterPro" id="IPR006019">
    <property type="entry name" value="PID_Shc-like"/>
</dbReference>
<dbReference type="SMART" id="SM00252">
    <property type="entry name" value="SH2"/>
    <property type="match status" value="1"/>
</dbReference>
<dbReference type="InterPro" id="IPR011993">
    <property type="entry name" value="PH-like_dom_sf"/>
</dbReference>
<dbReference type="SUPFAM" id="SSF50729">
    <property type="entry name" value="PH domain-like"/>
    <property type="match status" value="1"/>
</dbReference>
<sequence>MLQRTKYNRFRNDSVTSVDDLIHNLPMNSKVSAVATTSASPSYLVSPEILRKNQEDGPTTLCTLIHKVSHLKLSSTGSLLGIKTLSSAVKELAVSKLQGSSSASSSAAGASDNTCNLVSATSCSQQDASKMSMGKKPRSEEMHLGSEDWNQTSSFVNKPSRGWLHSSEKILGPGVTYIVKYLGCIEVLRSMRSLDFSTRMQVAREAISRVCEAMPGAKRTFKKRKPPSKVLSSILGKSNLQFAGMSILLNISTSSLNLMNPDTKQIIANHHMQSISFASGGDPDTSDYIAYVAKDPVNRRACHILECCDGLAQDVISTIGQAFELRFKQYLQCPSKTPTFPDRMQSFEDPWIEEDSEATEHPYYNDIPNKIPPPGGFLDARLKTKLPTAADTAQSASGVGGEQIYYQSHHLGEKFSEEWHHGLVKQGSLDICSMPEEKSEVAPTAELPTYVNTQHINREALLALQADAESTFSGITEDAEASSPGKDLFDMKPFEDALKNQTSEIMMKKSTSTGCTSPPLARAAAQAEAEELSTEPWYQGEMSRKEAEQLLKKCGDFLVRKSTTNPGSYVLTGMHKGQAKHLLLVDPEGTVRTKDRVFDSISHLINYHLENNLPIVSSVSELCLQQPAERKH</sequence>
<dbReference type="CDD" id="cd01209">
    <property type="entry name" value="PTB_Shc"/>
    <property type="match status" value="1"/>
</dbReference>
<evidence type="ECO:0000256" key="2">
    <source>
        <dbReference type="PROSITE-ProRule" id="PRU00191"/>
    </source>
</evidence>
<proteinExistence type="predicted"/>
<dbReference type="InterPro" id="IPR051235">
    <property type="entry name" value="CEP152/SHC-Transforming"/>
</dbReference>
<dbReference type="Pfam" id="PF00640">
    <property type="entry name" value="PID"/>
    <property type="match status" value="1"/>
</dbReference>
<dbReference type="PROSITE" id="PS01179">
    <property type="entry name" value="PID"/>
    <property type="match status" value="1"/>
</dbReference>
<dbReference type="GO" id="GO:0007169">
    <property type="term" value="P:cell surface receptor protein tyrosine kinase signaling pathway"/>
    <property type="evidence" value="ECO:0007669"/>
    <property type="project" value="TreeGrafter"/>
</dbReference>
<dbReference type="InterPro" id="IPR036860">
    <property type="entry name" value="SH2_dom_sf"/>
</dbReference>
<dbReference type="InterPro" id="IPR006020">
    <property type="entry name" value="PTB/PI_dom"/>
</dbReference>
<name>A0A7K6HUX3_9PASS</name>